<dbReference type="EMBL" id="LT558127">
    <property type="protein sequence ID" value="SAM83598.1"/>
    <property type="molecule type" value="Genomic_DNA"/>
</dbReference>
<organism evidence="1 3">
    <name type="scientific">Ustilago bromivora</name>
    <dbReference type="NCBI Taxonomy" id="307758"/>
    <lineage>
        <taxon>Eukaryota</taxon>
        <taxon>Fungi</taxon>
        <taxon>Dikarya</taxon>
        <taxon>Basidiomycota</taxon>
        <taxon>Ustilaginomycotina</taxon>
        <taxon>Ustilaginomycetes</taxon>
        <taxon>Ustilaginales</taxon>
        <taxon>Ustilaginaceae</taxon>
        <taxon>Ustilago</taxon>
    </lineage>
</organism>
<evidence type="ECO:0000313" key="2">
    <source>
        <dbReference type="EMBL" id="SYW73856.1"/>
    </source>
</evidence>
<sequence>MSWIIEASELYKHSTYARVRIPDSELAAGNDFWVLHLWSIHAPPLEADHNRFWNSDVPGLSHLDAAAPAPGMAGIIGADWNAIVPSPLNEFPARCQTDILPIGQLAHAGFTDTFHTLHPLGVSFT</sequence>
<accession>A0A1K0G7C9</accession>
<name>A0A1K0G7C9_9BASI</name>
<evidence type="ECO:0008006" key="5">
    <source>
        <dbReference type="Google" id="ProtNLM"/>
    </source>
</evidence>
<dbReference type="Proteomes" id="UP000179920">
    <property type="component" value="Chromosome XI"/>
</dbReference>
<protein>
    <recommendedName>
        <fullName evidence="5">Endonuclease/exonuclease/phosphatase domain-containing protein</fullName>
    </recommendedName>
</protein>
<proteinExistence type="predicted"/>
<gene>
    <name evidence="2" type="ORF">UBRO2_00131</name>
    <name evidence="1" type="ORF">UBRO_20197</name>
</gene>
<keyword evidence="4" id="KW-1185">Reference proteome</keyword>
<dbReference type="AlphaFoldDB" id="A0A1K0G7C9"/>
<reference evidence="3" key="1">
    <citation type="submission" date="2016-04" db="EMBL/GenBank/DDBJ databases">
        <authorList>
            <person name="Guldener U."/>
            <person name="Guldener U."/>
        </authorList>
    </citation>
    <scope>NUCLEOTIDE SEQUENCE [LARGE SCALE GENOMIC DNA]</scope>
    <source>
        <strain evidence="3">UB2112</strain>
    </source>
</reference>
<evidence type="ECO:0000313" key="4">
    <source>
        <dbReference type="Proteomes" id="UP000658997"/>
    </source>
</evidence>
<evidence type="ECO:0000313" key="3">
    <source>
        <dbReference type="Proteomes" id="UP000179920"/>
    </source>
</evidence>
<evidence type="ECO:0000313" key="1">
    <source>
        <dbReference type="EMBL" id="SAM83598.1"/>
    </source>
</evidence>
<reference evidence="1" key="2">
    <citation type="submission" date="2016-04" db="EMBL/GenBank/DDBJ databases">
        <authorList>
            <person name="Evans L.H."/>
            <person name="Alamgir A."/>
            <person name="Owens N."/>
            <person name="Weber N.D."/>
            <person name="Virtaneva K."/>
            <person name="Barbian K."/>
            <person name="Babar A."/>
            <person name="Rosenke K."/>
        </authorList>
    </citation>
    <scope>NUCLEOTIDE SEQUENCE</scope>
    <source>
        <strain evidence="1">UB2112</strain>
    </source>
</reference>
<dbReference type="Proteomes" id="UP000658997">
    <property type="component" value="Unassembled WGS sequence"/>
</dbReference>
<reference evidence="2" key="3">
    <citation type="submission" date="2018-08" db="EMBL/GenBank/DDBJ databases">
        <authorList>
            <person name="Guldener U."/>
        </authorList>
    </citation>
    <scope>NUCLEOTIDE SEQUENCE</scope>
    <source>
        <strain evidence="2">UB2</strain>
    </source>
</reference>
<dbReference type="EMBL" id="ULHB01000001">
    <property type="protein sequence ID" value="SYW73856.1"/>
    <property type="molecule type" value="Genomic_DNA"/>
</dbReference>